<dbReference type="AlphaFoldDB" id="A0AA38GCY7"/>
<accession>A0AA38GCY7</accession>
<dbReference type="SUPFAM" id="SSF53756">
    <property type="entry name" value="UDP-Glycosyltransferase/glycogen phosphorylase"/>
    <property type="match status" value="1"/>
</dbReference>
<dbReference type="Proteomes" id="UP000824469">
    <property type="component" value="Unassembled WGS sequence"/>
</dbReference>
<dbReference type="EMBL" id="JAHRHJ020000004">
    <property type="protein sequence ID" value="KAH9319112.1"/>
    <property type="molecule type" value="Genomic_DNA"/>
</dbReference>
<proteinExistence type="predicted"/>
<evidence type="ECO:0000313" key="1">
    <source>
        <dbReference type="EMBL" id="KAH9319112.1"/>
    </source>
</evidence>
<protein>
    <submittedName>
        <fullName evidence="1">Uncharacterized protein</fullName>
    </submittedName>
</protein>
<keyword evidence="2" id="KW-1185">Reference proteome</keyword>
<sequence length="61" mass="6967">MNCKLVVDDGKFGLRLRRQEDENIVITGEEITTKVKMLMEGEEGVKVKGVVEEFRDLVRGE</sequence>
<name>A0AA38GCY7_TAXCH</name>
<evidence type="ECO:0000313" key="2">
    <source>
        <dbReference type="Proteomes" id="UP000824469"/>
    </source>
</evidence>
<feature type="non-terminal residue" evidence="1">
    <location>
        <position position="61"/>
    </location>
</feature>
<dbReference type="Gene3D" id="3.40.50.2000">
    <property type="entry name" value="Glycogen Phosphorylase B"/>
    <property type="match status" value="1"/>
</dbReference>
<gene>
    <name evidence="1" type="ORF">KI387_020881</name>
</gene>
<organism evidence="1 2">
    <name type="scientific">Taxus chinensis</name>
    <name type="common">Chinese yew</name>
    <name type="synonym">Taxus wallichiana var. chinensis</name>
    <dbReference type="NCBI Taxonomy" id="29808"/>
    <lineage>
        <taxon>Eukaryota</taxon>
        <taxon>Viridiplantae</taxon>
        <taxon>Streptophyta</taxon>
        <taxon>Embryophyta</taxon>
        <taxon>Tracheophyta</taxon>
        <taxon>Spermatophyta</taxon>
        <taxon>Pinopsida</taxon>
        <taxon>Pinidae</taxon>
        <taxon>Conifers II</taxon>
        <taxon>Cupressales</taxon>
        <taxon>Taxaceae</taxon>
        <taxon>Taxus</taxon>
    </lineage>
</organism>
<reference evidence="1 2" key="1">
    <citation type="journal article" date="2021" name="Nat. Plants">
        <title>The Taxus genome provides insights into paclitaxel biosynthesis.</title>
        <authorList>
            <person name="Xiong X."/>
            <person name="Gou J."/>
            <person name="Liao Q."/>
            <person name="Li Y."/>
            <person name="Zhou Q."/>
            <person name="Bi G."/>
            <person name="Li C."/>
            <person name="Du R."/>
            <person name="Wang X."/>
            <person name="Sun T."/>
            <person name="Guo L."/>
            <person name="Liang H."/>
            <person name="Lu P."/>
            <person name="Wu Y."/>
            <person name="Zhang Z."/>
            <person name="Ro D.K."/>
            <person name="Shang Y."/>
            <person name="Huang S."/>
            <person name="Yan J."/>
        </authorList>
    </citation>
    <scope>NUCLEOTIDE SEQUENCE [LARGE SCALE GENOMIC DNA]</scope>
    <source>
        <strain evidence="1">Ta-2019</strain>
    </source>
</reference>
<comment type="caution">
    <text evidence="1">The sequence shown here is derived from an EMBL/GenBank/DDBJ whole genome shotgun (WGS) entry which is preliminary data.</text>
</comment>